<name>A0A645FJJ9_9ZZZZ</name>
<accession>A0A645FJJ9</accession>
<dbReference type="EMBL" id="VSSQ01060239">
    <property type="protein sequence ID" value="MPN13702.1"/>
    <property type="molecule type" value="Genomic_DNA"/>
</dbReference>
<evidence type="ECO:0000313" key="1">
    <source>
        <dbReference type="EMBL" id="MPN13702.1"/>
    </source>
</evidence>
<proteinExistence type="predicted"/>
<comment type="caution">
    <text evidence="1">The sequence shown here is derived from an EMBL/GenBank/DDBJ whole genome shotgun (WGS) entry which is preliminary data.</text>
</comment>
<organism evidence="1">
    <name type="scientific">bioreactor metagenome</name>
    <dbReference type="NCBI Taxonomy" id="1076179"/>
    <lineage>
        <taxon>unclassified sequences</taxon>
        <taxon>metagenomes</taxon>
        <taxon>ecological metagenomes</taxon>
    </lineage>
</organism>
<protein>
    <submittedName>
        <fullName evidence="1">Uncharacterized protein</fullName>
    </submittedName>
</protein>
<reference evidence="1" key="1">
    <citation type="submission" date="2019-08" db="EMBL/GenBank/DDBJ databases">
        <authorList>
            <person name="Kucharzyk K."/>
            <person name="Murdoch R.W."/>
            <person name="Higgins S."/>
            <person name="Loffler F."/>
        </authorList>
    </citation>
    <scope>NUCLEOTIDE SEQUENCE</scope>
</reference>
<dbReference type="AlphaFoldDB" id="A0A645FJJ9"/>
<gene>
    <name evidence="1" type="ORF">SDC9_161026</name>
</gene>
<dbReference type="AntiFam" id="ANF00095">
    <property type="entry name" value="Shadow ORF (opposite ABC transporters)"/>
</dbReference>
<sequence>MKPILDFIPDGGFAQGPFHQLVQLLFLLHAMDPRSEGDVVIDGHVKGIGFLEHHADLLAQHHDVHVAVDVAPFEFQCAFHPGLGNQIIHAIQTAQEGGFPAAGRPNQGGDFIFPDIQIEILQRLKLVVPEIHLAHANDGFSRNFLWAAFPQRHLGFHFPLGFGQNTLVNALCLIKLFL</sequence>